<dbReference type="InterPro" id="IPR027417">
    <property type="entry name" value="P-loop_NTPase"/>
</dbReference>
<feature type="compositionally biased region" description="Polar residues" evidence="1">
    <location>
        <begin position="539"/>
        <end position="549"/>
    </location>
</feature>
<gene>
    <name evidence="2" type="ORF">OFUS_LOCUS11868</name>
</gene>
<feature type="region of interest" description="Disordered" evidence="1">
    <location>
        <begin position="445"/>
        <end position="693"/>
    </location>
</feature>
<feature type="compositionally biased region" description="Polar residues" evidence="1">
    <location>
        <begin position="21"/>
        <end position="30"/>
    </location>
</feature>
<feature type="region of interest" description="Disordered" evidence="1">
    <location>
        <begin position="706"/>
        <end position="883"/>
    </location>
</feature>
<dbReference type="InterPro" id="IPR001806">
    <property type="entry name" value="Small_GTPase"/>
</dbReference>
<feature type="compositionally biased region" description="Acidic residues" evidence="1">
    <location>
        <begin position="739"/>
        <end position="751"/>
    </location>
</feature>
<accession>A0A8S4P313</accession>
<feature type="compositionally biased region" description="Polar residues" evidence="1">
    <location>
        <begin position="518"/>
        <end position="527"/>
    </location>
</feature>
<dbReference type="Pfam" id="PF00071">
    <property type="entry name" value="Ras"/>
    <property type="match status" value="1"/>
</dbReference>
<dbReference type="EMBL" id="CAIIXF020000006">
    <property type="protein sequence ID" value="CAH1785865.1"/>
    <property type="molecule type" value="Genomic_DNA"/>
</dbReference>
<proteinExistence type="predicted"/>
<dbReference type="OrthoDB" id="207081at2759"/>
<feature type="region of interest" description="Disordered" evidence="1">
    <location>
        <begin position="289"/>
        <end position="430"/>
    </location>
</feature>
<feature type="compositionally biased region" description="Polar residues" evidence="1">
    <location>
        <begin position="576"/>
        <end position="587"/>
    </location>
</feature>
<dbReference type="PROSITE" id="PS51419">
    <property type="entry name" value="RAB"/>
    <property type="match status" value="1"/>
</dbReference>
<organism evidence="2 3">
    <name type="scientific">Owenia fusiformis</name>
    <name type="common">Polychaete worm</name>
    <dbReference type="NCBI Taxonomy" id="6347"/>
    <lineage>
        <taxon>Eukaryota</taxon>
        <taxon>Metazoa</taxon>
        <taxon>Spiralia</taxon>
        <taxon>Lophotrochozoa</taxon>
        <taxon>Annelida</taxon>
        <taxon>Polychaeta</taxon>
        <taxon>Sedentaria</taxon>
        <taxon>Canalipalpata</taxon>
        <taxon>Sabellida</taxon>
        <taxon>Oweniida</taxon>
        <taxon>Oweniidae</taxon>
        <taxon>Owenia</taxon>
    </lineage>
</organism>
<feature type="compositionally biased region" description="Low complexity" evidence="1">
    <location>
        <begin position="595"/>
        <end position="608"/>
    </location>
</feature>
<feature type="compositionally biased region" description="Acidic residues" evidence="1">
    <location>
        <begin position="486"/>
        <end position="495"/>
    </location>
</feature>
<feature type="compositionally biased region" description="Basic and acidic residues" evidence="1">
    <location>
        <begin position="716"/>
        <end position="738"/>
    </location>
</feature>
<feature type="region of interest" description="Disordered" evidence="1">
    <location>
        <begin position="8"/>
        <end position="31"/>
    </location>
</feature>
<dbReference type="AlphaFoldDB" id="A0A8S4P313"/>
<feature type="compositionally biased region" description="Basic and acidic residues" evidence="1">
    <location>
        <begin position="827"/>
        <end position="853"/>
    </location>
</feature>
<evidence type="ECO:0000256" key="1">
    <source>
        <dbReference type="SAM" id="MobiDB-lite"/>
    </source>
</evidence>
<name>A0A8S4P313_OWEFU</name>
<feature type="compositionally biased region" description="Polar residues" evidence="1">
    <location>
        <begin position="338"/>
        <end position="347"/>
    </location>
</feature>
<feature type="compositionally biased region" description="Basic and acidic residues" evidence="1">
    <location>
        <begin position="809"/>
        <end position="818"/>
    </location>
</feature>
<dbReference type="PRINTS" id="PR00449">
    <property type="entry name" value="RASTRNSFRMNG"/>
</dbReference>
<feature type="compositionally biased region" description="Basic and acidic residues" evidence="1">
    <location>
        <begin position="300"/>
        <end position="315"/>
    </location>
</feature>
<dbReference type="SMART" id="SM00175">
    <property type="entry name" value="RAB"/>
    <property type="match status" value="1"/>
</dbReference>
<keyword evidence="3" id="KW-1185">Reference proteome</keyword>
<comment type="caution">
    <text evidence="2">The sequence shown here is derived from an EMBL/GenBank/DDBJ whole genome shotgun (WGS) entry which is preliminary data.</text>
</comment>
<dbReference type="SUPFAM" id="SSF52540">
    <property type="entry name" value="P-loop containing nucleoside triphosphate hydrolases"/>
    <property type="match status" value="1"/>
</dbReference>
<sequence length="883" mass="99179">MSFFKKLLGNNEGQQKQGQKASQLSATTPPGMQAMGATLQRKFAKGVQYNMKIIIRGDRNVGKTCLFLRLQGQKFKEEYIPSDEIQVTSIQWNYKATDDVVKVEVWDVVDKGKKKKKMDGLKLDTTPDEYEDPCLDAEWVDVYQGTHGVILMMDITKTWTFDYIEREFAKIPNQIPVLLLANHRDMGHHRTVSEDKVKYFIEEMQNQRPEGSAEIRYAEASMRNGFGLKYLHKFFNLPFLQLQRETLLKQLELNTRDFTSTIEELSLQEESEEQNYDIFIESLSNKRREQQESMGLKGVSLDEARKREQEREQARLAEQQKSGILPGVLPTFTAKTPEANTPVTPHATSIAEPNKLPNSSSLPNLGATPPTEPPITKAQTPSVEKAPPIPEPELEKQEKKQGGFMSRLFNKKEKTTEIQSPPDLTFSRPEDVIKSVDEFVIDEGLDSSFLEDTKVPVDTPATQSNLHLDSDSDDDGGNPMVAGFQDDLDSDDELNAESHVHIASNDVELSSDEEENVPSITQDADTISSDEDNPITIKQIETSPVITSDSDNETPEVNIKPKEDAQITAIDWSKGANKTQDSTSKHMNTIEMLESQVTSTPSSSITPVAQVLTSSDDEENNVESYTSSEKTESSVINSENIDSKPAESKCDIPDQKTDKKEMSKSKSKGGKSVNASKKAGKATSNSLESSEEDFEAKYHVAIIGDLDLSDDDEDLYPDKNAARKEAFEAKEKEAKERQEAEEEEEENEKDDSSEHPPVNTLQFEDFDFLEKQAGLTGGPSLVPAKVDSGSDDSAPTITIVKKKKKHKEKDRERDEEKTHKKKKKHKERDQENGEEKPRRKKEKVKDGDGDGKEKKKKKKKASQEKEMDDFEQFLAGTGAYEAL</sequence>
<dbReference type="Pfam" id="PF08477">
    <property type="entry name" value="Roc"/>
    <property type="match status" value="1"/>
</dbReference>
<dbReference type="PANTHER" id="PTHR14932">
    <property type="entry name" value="RAS GTPASE-RELATED"/>
    <property type="match status" value="1"/>
</dbReference>
<dbReference type="InterPro" id="IPR040385">
    <property type="entry name" value="RABL6"/>
</dbReference>
<dbReference type="PANTHER" id="PTHR14932:SF1">
    <property type="entry name" value="RAB-LIKE PROTEIN 6"/>
    <property type="match status" value="1"/>
</dbReference>
<evidence type="ECO:0000313" key="2">
    <source>
        <dbReference type="EMBL" id="CAH1785865.1"/>
    </source>
</evidence>
<dbReference type="GO" id="GO:0005634">
    <property type="term" value="C:nucleus"/>
    <property type="evidence" value="ECO:0007669"/>
    <property type="project" value="TreeGrafter"/>
</dbReference>
<evidence type="ECO:0000313" key="3">
    <source>
        <dbReference type="Proteomes" id="UP000749559"/>
    </source>
</evidence>
<reference evidence="2" key="1">
    <citation type="submission" date="2022-03" db="EMBL/GenBank/DDBJ databases">
        <authorList>
            <person name="Martin C."/>
        </authorList>
    </citation>
    <scope>NUCLEOTIDE SEQUENCE</scope>
</reference>
<dbReference type="GO" id="GO:0005525">
    <property type="term" value="F:GTP binding"/>
    <property type="evidence" value="ECO:0007669"/>
    <property type="project" value="InterPro"/>
</dbReference>
<dbReference type="Gene3D" id="3.40.50.300">
    <property type="entry name" value="P-loop containing nucleotide triphosphate hydrolases"/>
    <property type="match status" value="1"/>
</dbReference>
<evidence type="ECO:0008006" key="4">
    <source>
        <dbReference type="Google" id="ProtNLM"/>
    </source>
</evidence>
<dbReference type="GO" id="GO:0003924">
    <property type="term" value="F:GTPase activity"/>
    <property type="evidence" value="ECO:0007669"/>
    <property type="project" value="InterPro"/>
</dbReference>
<protein>
    <recommendedName>
        <fullName evidence="4">Rab-like protein 6</fullName>
    </recommendedName>
</protein>
<feature type="compositionally biased region" description="Basic and acidic residues" evidence="1">
    <location>
        <begin position="641"/>
        <end position="664"/>
    </location>
</feature>
<dbReference type="Proteomes" id="UP000749559">
    <property type="component" value="Unassembled WGS sequence"/>
</dbReference>
<dbReference type="GO" id="GO:0005829">
    <property type="term" value="C:cytosol"/>
    <property type="evidence" value="ECO:0007669"/>
    <property type="project" value="TreeGrafter"/>
</dbReference>